<dbReference type="InterPro" id="IPR011767">
    <property type="entry name" value="GLR_AS"/>
</dbReference>
<dbReference type="PANTHER" id="PTHR45694:SF5">
    <property type="entry name" value="GLUTAREDOXIN 2"/>
    <property type="match status" value="1"/>
</dbReference>
<proteinExistence type="inferred from homology"/>
<dbReference type="AlphaFoldDB" id="A0A310SKI3"/>
<dbReference type="CDD" id="cd03419">
    <property type="entry name" value="GRX_GRXh_1_2_like"/>
    <property type="match status" value="1"/>
</dbReference>
<dbReference type="NCBIfam" id="TIGR02180">
    <property type="entry name" value="GRX_euk"/>
    <property type="match status" value="1"/>
</dbReference>
<dbReference type="InterPro" id="IPR036249">
    <property type="entry name" value="Thioredoxin-like_sf"/>
</dbReference>
<evidence type="ECO:0000256" key="3">
    <source>
        <dbReference type="ARBA" id="ARBA00022448"/>
    </source>
</evidence>
<dbReference type="SUPFAM" id="SSF52833">
    <property type="entry name" value="Thioredoxin-like"/>
    <property type="match status" value="1"/>
</dbReference>
<dbReference type="GO" id="GO:0034599">
    <property type="term" value="P:cellular response to oxidative stress"/>
    <property type="evidence" value="ECO:0007669"/>
    <property type="project" value="TreeGrafter"/>
</dbReference>
<comment type="similarity">
    <text evidence="2">Belongs to the glutaredoxin family.</text>
</comment>
<evidence type="ECO:0000256" key="5">
    <source>
        <dbReference type="ARBA" id="ARBA00023157"/>
    </source>
</evidence>
<keyword evidence="13" id="KW-1185">Reference proteome</keyword>
<evidence type="ECO:0000256" key="1">
    <source>
        <dbReference type="ARBA" id="ARBA00002549"/>
    </source>
</evidence>
<dbReference type="InterPro" id="IPR011899">
    <property type="entry name" value="Glutaredoxin_euk/vir"/>
</dbReference>
<protein>
    <recommendedName>
        <fullName evidence="10">Glutaredoxin-2, mitochondrial</fullName>
    </recommendedName>
</protein>
<comment type="subunit">
    <text evidence="9">Monomer; active form. Homodimer; inactive form. The homodimer is probably linked by 1 2Fe-2S cluster.</text>
</comment>
<keyword evidence="5" id="KW-1015">Disulfide bond</keyword>
<evidence type="ECO:0000256" key="4">
    <source>
        <dbReference type="ARBA" id="ARBA00022982"/>
    </source>
</evidence>
<dbReference type="Pfam" id="PF00462">
    <property type="entry name" value="Glutaredoxin"/>
    <property type="match status" value="1"/>
</dbReference>
<evidence type="ECO:0000313" key="13">
    <source>
        <dbReference type="Proteomes" id="UP000250275"/>
    </source>
</evidence>
<comment type="function">
    <text evidence="1">Has a glutathione-disulfide oxidoreductase activity in the presence of NADPH and glutathione reductase. Reduces low molecular weight disulfides and proteins.</text>
</comment>
<feature type="domain" description="Glutaredoxin" evidence="11">
    <location>
        <begin position="17"/>
        <end position="77"/>
    </location>
</feature>
<keyword evidence="3" id="KW-0813">Transport</keyword>
<dbReference type="InterPro" id="IPR002109">
    <property type="entry name" value="Glutaredoxin"/>
</dbReference>
<dbReference type="InterPro" id="IPR014025">
    <property type="entry name" value="Glutaredoxin_subgr"/>
</dbReference>
<evidence type="ECO:0000256" key="10">
    <source>
        <dbReference type="ARBA" id="ARBA00039819"/>
    </source>
</evidence>
<dbReference type="FunFam" id="3.40.30.10:FF:000026">
    <property type="entry name" value="Glutaredoxin 2"/>
    <property type="match status" value="1"/>
</dbReference>
<dbReference type="EMBL" id="KQ760382">
    <property type="protein sequence ID" value="OAD60694.1"/>
    <property type="molecule type" value="Genomic_DNA"/>
</dbReference>
<evidence type="ECO:0000256" key="2">
    <source>
        <dbReference type="ARBA" id="ARBA00007787"/>
    </source>
</evidence>
<dbReference type="PRINTS" id="PR00160">
    <property type="entry name" value="GLUTAREDOXIN"/>
</dbReference>
<keyword evidence="4" id="KW-0249">Electron transport</keyword>
<evidence type="ECO:0000256" key="9">
    <source>
        <dbReference type="ARBA" id="ARBA00038558"/>
    </source>
</evidence>
<comment type="function">
    <text evidence="8">Glutathione-dependent oxidoreductase that facilitates the maintenance of mitochondrial redox homeostasis upon induction of apoptosis by oxidative stress. Involved in response to hydrogen peroxide and regulation of apoptosis caused by oxidative stress. Acts as a very efficient catalyst of monothiol reactions because of its high affinity for protein glutathione-mixed disulfides. Can receive electrons not only from glutathione (GSH), but also from thioredoxin reductase supporting both monothiol and dithiol reactions. Efficiently catalyzes both glutathionylation and deglutathionylation of mitochondrial complex I, which in turn regulates the superoxide production by the complex. Overexpression decreases the susceptibility to apoptosis and prevents loss of cardiolipin and cytochrome c release.</text>
</comment>
<organism evidence="12 13">
    <name type="scientific">Eufriesea mexicana</name>
    <dbReference type="NCBI Taxonomy" id="516756"/>
    <lineage>
        <taxon>Eukaryota</taxon>
        <taxon>Metazoa</taxon>
        <taxon>Ecdysozoa</taxon>
        <taxon>Arthropoda</taxon>
        <taxon>Hexapoda</taxon>
        <taxon>Insecta</taxon>
        <taxon>Pterygota</taxon>
        <taxon>Neoptera</taxon>
        <taxon>Endopterygota</taxon>
        <taxon>Hymenoptera</taxon>
        <taxon>Apocrita</taxon>
        <taxon>Aculeata</taxon>
        <taxon>Apoidea</taxon>
        <taxon>Anthophila</taxon>
        <taxon>Apidae</taxon>
        <taxon>Eufriesea</taxon>
    </lineage>
</organism>
<dbReference type="Proteomes" id="UP000250275">
    <property type="component" value="Unassembled WGS sequence"/>
</dbReference>
<gene>
    <name evidence="12" type="ORF">WN48_05256</name>
</gene>
<evidence type="ECO:0000256" key="6">
    <source>
        <dbReference type="ARBA" id="ARBA00023206"/>
    </source>
</evidence>
<dbReference type="PROSITE" id="PS51354">
    <property type="entry name" value="GLUTAREDOXIN_2"/>
    <property type="match status" value="1"/>
</dbReference>
<sequence>MPITKEQVNQIIASHAIVIFSKTNCPYCKIAKQVFDNLQKEYTAIELNERDDGVEIQTILGEMTGARTVPRVFVNGVCLGGGTDIKKLYDNGELQKMF</sequence>
<reference evidence="12 13" key="1">
    <citation type="submission" date="2015-07" db="EMBL/GenBank/DDBJ databases">
        <title>The genome of Eufriesea mexicana.</title>
        <authorList>
            <person name="Pan H."/>
            <person name="Kapheim K."/>
        </authorList>
    </citation>
    <scope>NUCLEOTIDE SEQUENCE [LARGE SCALE GENOMIC DNA]</scope>
    <source>
        <strain evidence="12">0111107269</strain>
        <tissue evidence="12">Whole body</tissue>
    </source>
</reference>
<evidence type="ECO:0000256" key="7">
    <source>
        <dbReference type="ARBA" id="ARBA00023284"/>
    </source>
</evidence>
<dbReference type="GO" id="GO:0005737">
    <property type="term" value="C:cytoplasm"/>
    <property type="evidence" value="ECO:0007669"/>
    <property type="project" value="TreeGrafter"/>
</dbReference>
<keyword evidence="6" id="KW-0318">Glutathionylation</keyword>
<keyword evidence="7" id="KW-0676">Redox-active center</keyword>
<name>A0A310SKI3_9HYME</name>
<dbReference type="Gene3D" id="3.40.30.10">
    <property type="entry name" value="Glutaredoxin"/>
    <property type="match status" value="1"/>
</dbReference>
<dbReference type="OrthoDB" id="418495at2759"/>
<evidence type="ECO:0000256" key="8">
    <source>
        <dbReference type="ARBA" id="ARBA00037470"/>
    </source>
</evidence>
<evidence type="ECO:0000313" key="12">
    <source>
        <dbReference type="EMBL" id="OAD60694.1"/>
    </source>
</evidence>
<evidence type="ECO:0000259" key="11">
    <source>
        <dbReference type="Pfam" id="PF00462"/>
    </source>
</evidence>
<dbReference type="PROSITE" id="PS00195">
    <property type="entry name" value="GLUTAREDOXIN_1"/>
    <property type="match status" value="1"/>
</dbReference>
<dbReference type="PANTHER" id="PTHR45694">
    <property type="entry name" value="GLUTAREDOXIN 2"/>
    <property type="match status" value="1"/>
</dbReference>
<accession>A0A310SKI3</accession>
<dbReference type="GO" id="GO:0015038">
    <property type="term" value="F:glutathione disulfide oxidoreductase activity"/>
    <property type="evidence" value="ECO:0007669"/>
    <property type="project" value="TreeGrafter"/>
</dbReference>